<dbReference type="AlphaFoldDB" id="A0A1N6SC02"/>
<dbReference type="InterPro" id="IPR000653">
    <property type="entry name" value="DegT/StrS_aminotransferase"/>
</dbReference>
<dbReference type="Pfam" id="PF01041">
    <property type="entry name" value="DegT_DnrJ_EryC1"/>
    <property type="match status" value="1"/>
</dbReference>
<evidence type="ECO:0000256" key="2">
    <source>
        <dbReference type="ARBA" id="ARBA00037999"/>
    </source>
</evidence>
<dbReference type="STRING" id="49186.SAMN05421647_104172"/>
<dbReference type="PIRSF" id="PIRSF000390">
    <property type="entry name" value="PLP_StrS"/>
    <property type="match status" value="1"/>
</dbReference>
<name>A0A1N6SC02_9GAMM</name>
<dbReference type="EMBL" id="FTMN01000004">
    <property type="protein sequence ID" value="SIQ38683.1"/>
    <property type="molecule type" value="Genomic_DNA"/>
</dbReference>
<gene>
    <name evidence="6" type="ORF">SAMN05421647_104172</name>
</gene>
<sequence>MLRLASPNIPDEAIQSVVDVIKSGQLVHGAESEAFEKELASFLGCEHVVLVSSGTAALHISLIALGIGKGDAVIVPDFTFPASANAVAMCGAQPVFVDVNPLNYTIDTNLLEDVVKNWNGEEKLKAIMPVHEFGCIADMETIKKIASKYDLKIIEDAACALGSNINKRYAGTFGDLGCFSFHPRKTLTTGEGGAVATNCSRMAAKLRMLRNHGMVKNERGMDFIVPSTNYRLTNFQAAMGRKQLPYLESWINKRRALVNKYLKLLKPLANANLINTPEYLDGHSWQTFMIVLAPSHNRNNIIKKLHESGVEAGVGAQSMSFINIWGVECEVKNNSENLHNQGLALPLYEKMTFEDTEFVFEKLNKIMYG</sequence>
<dbReference type="GO" id="GO:0000271">
    <property type="term" value="P:polysaccharide biosynthetic process"/>
    <property type="evidence" value="ECO:0007669"/>
    <property type="project" value="TreeGrafter"/>
</dbReference>
<feature type="modified residue" description="N6-(pyridoxal phosphate)lysine" evidence="4">
    <location>
        <position position="185"/>
    </location>
</feature>
<dbReference type="SUPFAM" id="SSF53383">
    <property type="entry name" value="PLP-dependent transferases"/>
    <property type="match status" value="1"/>
</dbReference>
<evidence type="ECO:0000313" key="6">
    <source>
        <dbReference type="EMBL" id="SIQ38683.1"/>
    </source>
</evidence>
<accession>A0A1N6SC02</accession>
<evidence type="ECO:0000256" key="1">
    <source>
        <dbReference type="ARBA" id="ARBA00022898"/>
    </source>
</evidence>
<dbReference type="PANTHER" id="PTHR30244">
    <property type="entry name" value="TRANSAMINASE"/>
    <property type="match status" value="1"/>
</dbReference>
<reference evidence="6 7" key="1">
    <citation type="submission" date="2017-01" db="EMBL/GenBank/DDBJ databases">
        <authorList>
            <person name="Mah S.A."/>
            <person name="Swanson W.J."/>
            <person name="Moy G.W."/>
            <person name="Vacquier V.D."/>
        </authorList>
    </citation>
    <scope>NUCLEOTIDE SEQUENCE [LARGE SCALE GENOMIC DNA]</scope>
    <source>
        <strain evidence="6 7">DSM 7027</strain>
    </source>
</reference>
<dbReference type="PANTHER" id="PTHR30244:SF34">
    <property type="entry name" value="DTDP-4-AMINO-4,6-DIDEOXYGALACTOSE TRANSAMINASE"/>
    <property type="match status" value="1"/>
</dbReference>
<proteinExistence type="inferred from homology"/>
<protein>
    <submittedName>
        <fullName evidence="6">dTDP-4-amino-4,6-dideoxygalactose transaminase</fullName>
    </submittedName>
</protein>
<dbReference type="CDD" id="cd00616">
    <property type="entry name" value="AHBA_syn"/>
    <property type="match status" value="1"/>
</dbReference>
<dbReference type="RefSeq" id="WP_076462771.1">
    <property type="nucleotide sequence ID" value="NZ_FTMN01000004.1"/>
</dbReference>
<dbReference type="GO" id="GO:0008483">
    <property type="term" value="F:transaminase activity"/>
    <property type="evidence" value="ECO:0007669"/>
    <property type="project" value="TreeGrafter"/>
</dbReference>
<dbReference type="InterPro" id="IPR015421">
    <property type="entry name" value="PyrdxlP-dep_Trfase_major"/>
</dbReference>
<evidence type="ECO:0000256" key="3">
    <source>
        <dbReference type="PIRSR" id="PIRSR000390-1"/>
    </source>
</evidence>
<evidence type="ECO:0000313" key="7">
    <source>
        <dbReference type="Proteomes" id="UP000186895"/>
    </source>
</evidence>
<feature type="active site" description="Proton acceptor" evidence="3">
    <location>
        <position position="185"/>
    </location>
</feature>
<dbReference type="InterPro" id="IPR015424">
    <property type="entry name" value="PyrdxlP-dep_Trfase"/>
</dbReference>
<organism evidence="6 7">
    <name type="scientific">Marinobacterium stanieri</name>
    <dbReference type="NCBI Taxonomy" id="49186"/>
    <lineage>
        <taxon>Bacteria</taxon>
        <taxon>Pseudomonadati</taxon>
        <taxon>Pseudomonadota</taxon>
        <taxon>Gammaproteobacteria</taxon>
        <taxon>Oceanospirillales</taxon>
        <taxon>Oceanospirillaceae</taxon>
        <taxon>Marinobacterium</taxon>
    </lineage>
</organism>
<keyword evidence="1 4" id="KW-0663">Pyridoxal phosphate</keyword>
<evidence type="ECO:0000256" key="4">
    <source>
        <dbReference type="PIRSR" id="PIRSR000390-2"/>
    </source>
</evidence>
<dbReference type="GO" id="GO:0030170">
    <property type="term" value="F:pyridoxal phosphate binding"/>
    <property type="evidence" value="ECO:0007669"/>
    <property type="project" value="TreeGrafter"/>
</dbReference>
<comment type="similarity">
    <text evidence="2 5">Belongs to the DegT/DnrJ/EryC1 family.</text>
</comment>
<dbReference type="Proteomes" id="UP000186895">
    <property type="component" value="Unassembled WGS sequence"/>
</dbReference>
<dbReference type="Gene3D" id="3.90.1150.10">
    <property type="entry name" value="Aspartate Aminotransferase, domain 1"/>
    <property type="match status" value="1"/>
</dbReference>
<dbReference type="Gene3D" id="3.40.640.10">
    <property type="entry name" value="Type I PLP-dependent aspartate aminotransferase-like (Major domain)"/>
    <property type="match status" value="1"/>
</dbReference>
<dbReference type="InterPro" id="IPR015422">
    <property type="entry name" value="PyrdxlP-dep_Trfase_small"/>
</dbReference>
<evidence type="ECO:0000256" key="5">
    <source>
        <dbReference type="RuleBase" id="RU004508"/>
    </source>
</evidence>
<keyword evidence="7" id="KW-1185">Reference proteome</keyword>